<comment type="similarity">
    <text evidence="4">Belongs to the putative lipase ROG1 family.</text>
</comment>
<dbReference type="SUPFAM" id="SSF53474">
    <property type="entry name" value="alpha/beta-Hydrolases"/>
    <property type="match status" value="1"/>
</dbReference>
<dbReference type="PANTHER" id="PTHR48182">
    <property type="entry name" value="PROTEIN SERAC1"/>
    <property type="match status" value="1"/>
</dbReference>
<organism evidence="10 11">
    <name type="scientific">Colletotrichum musicola</name>
    <dbReference type="NCBI Taxonomy" id="2175873"/>
    <lineage>
        <taxon>Eukaryota</taxon>
        <taxon>Fungi</taxon>
        <taxon>Dikarya</taxon>
        <taxon>Ascomycota</taxon>
        <taxon>Pezizomycotina</taxon>
        <taxon>Sordariomycetes</taxon>
        <taxon>Hypocreomycetidae</taxon>
        <taxon>Glomerellales</taxon>
        <taxon>Glomerellaceae</taxon>
        <taxon>Colletotrichum</taxon>
        <taxon>Colletotrichum orchidearum species complex</taxon>
    </lineage>
</organism>
<evidence type="ECO:0000259" key="9">
    <source>
        <dbReference type="Pfam" id="PF05057"/>
    </source>
</evidence>
<keyword evidence="5" id="KW-0256">Endoplasmic reticulum</keyword>
<evidence type="ECO:0000256" key="7">
    <source>
        <dbReference type="ARBA" id="ARBA00023136"/>
    </source>
</evidence>
<keyword evidence="7" id="KW-0472">Membrane</keyword>
<comment type="subcellular location">
    <subcellularLocation>
        <location evidence="2">Endoplasmic reticulum</location>
    </subcellularLocation>
    <subcellularLocation>
        <location evidence="3">Membrane</location>
    </subcellularLocation>
    <subcellularLocation>
        <location evidence="1">Mitochondrion</location>
    </subcellularLocation>
</comment>
<dbReference type="GO" id="GO:0005783">
    <property type="term" value="C:endoplasmic reticulum"/>
    <property type="evidence" value="ECO:0007669"/>
    <property type="project" value="UniProtKB-SubCell"/>
</dbReference>
<keyword evidence="11" id="KW-1185">Reference proteome</keyword>
<sequence length="322" mass="35955">MSSRNPAAAALTEVSPNNDSPPRDGIQYENSVVFIHGYNGHFLQTWTSDNTDNPGKLPWPLLFLLPDLSWTRSQILTFNYDAKVWNRTGNFSQGILELAQRLMQCLVVHRRNCTGRQIVFVAHSMGGLVVKKMLMMADSYPGHSDIVISTAAVLFFGTPHRGLPAILGAPLRTMFFYNRLAQQLRSNSDMIQSLEQSFPMWLRRREEQGHQIHVCCFFEMKPTRLLGFLPGQFVVDRRSATIDGLGAIGIDSDHSGIVKFPTRDGDYVLFLHELRKVLPAESRPNGATDPDVSQARGSPTLITSDIPEDDPVDSQREQGSGS</sequence>
<feature type="domain" description="DUF676" evidence="9">
    <location>
        <begin position="92"/>
        <end position="162"/>
    </location>
</feature>
<dbReference type="Gene3D" id="3.40.50.1820">
    <property type="entry name" value="alpha/beta hydrolase"/>
    <property type="match status" value="1"/>
</dbReference>
<comment type="caution">
    <text evidence="10">The sequence shown here is derived from an EMBL/GenBank/DDBJ whole genome shotgun (WGS) entry which is preliminary data.</text>
</comment>
<evidence type="ECO:0000256" key="1">
    <source>
        <dbReference type="ARBA" id="ARBA00004173"/>
    </source>
</evidence>
<evidence type="ECO:0000256" key="5">
    <source>
        <dbReference type="ARBA" id="ARBA00022824"/>
    </source>
</evidence>
<accession>A0A8H6N5V6</accession>
<evidence type="ECO:0000256" key="6">
    <source>
        <dbReference type="ARBA" id="ARBA00023128"/>
    </source>
</evidence>
<dbReference type="InterPro" id="IPR007751">
    <property type="entry name" value="DUF676_lipase-like"/>
</dbReference>
<feature type="region of interest" description="Disordered" evidence="8">
    <location>
        <begin position="1"/>
        <end position="24"/>
    </location>
</feature>
<protein>
    <recommendedName>
        <fullName evidence="9">DUF676 domain-containing protein</fullName>
    </recommendedName>
</protein>
<dbReference type="Pfam" id="PF05057">
    <property type="entry name" value="DUF676"/>
    <property type="match status" value="1"/>
</dbReference>
<evidence type="ECO:0000256" key="2">
    <source>
        <dbReference type="ARBA" id="ARBA00004240"/>
    </source>
</evidence>
<name>A0A8H6N5V6_9PEZI</name>
<reference evidence="10" key="1">
    <citation type="journal article" date="2020" name="Phytopathology">
        <title>Genome Sequence Resources of Colletotrichum truncatum, C. plurivorum, C. musicola, and C. sojae: Four Species Pathogenic to Soybean (Glycine max).</title>
        <authorList>
            <person name="Rogerio F."/>
            <person name="Boufleur T.R."/>
            <person name="Ciampi-Guillardi M."/>
            <person name="Sukno S.A."/>
            <person name="Thon M.R."/>
            <person name="Massola Junior N.S."/>
            <person name="Baroncelli R."/>
        </authorList>
    </citation>
    <scope>NUCLEOTIDE SEQUENCE</scope>
    <source>
        <strain evidence="10">LFN0074</strain>
    </source>
</reference>
<dbReference type="EMBL" id="WIGM01000592">
    <property type="protein sequence ID" value="KAF6820606.1"/>
    <property type="molecule type" value="Genomic_DNA"/>
</dbReference>
<dbReference type="GO" id="GO:0005739">
    <property type="term" value="C:mitochondrion"/>
    <property type="evidence" value="ECO:0007669"/>
    <property type="project" value="UniProtKB-SubCell"/>
</dbReference>
<evidence type="ECO:0000313" key="11">
    <source>
        <dbReference type="Proteomes" id="UP000639643"/>
    </source>
</evidence>
<dbReference type="GO" id="GO:0016020">
    <property type="term" value="C:membrane"/>
    <property type="evidence" value="ECO:0007669"/>
    <property type="project" value="UniProtKB-SubCell"/>
</dbReference>
<dbReference type="PANTHER" id="PTHR48182:SF2">
    <property type="entry name" value="PROTEIN SERAC1"/>
    <property type="match status" value="1"/>
</dbReference>
<dbReference type="OrthoDB" id="7464126at2759"/>
<evidence type="ECO:0000256" key="8">
    <source>
        <dbReference type="SAM" id="MobiDB-lite"/>
    </source>
</evidence>
<feature type="region of interest" description="Disordered" evidence="8">
    <location>
        <begin position="281"/>
        <end position="322"/>
    </location>
</feature>
<dbReference type="InterPro" id="IPR052374">
    <property type="entry name" value="SERAC1"/>
</dbReference>
<gene>
    <name evidence="10" type="ORF">CMUS01_11537</name>
</gene>
<dbReference type="InterPro" id="IPR029058">
    <property type="entry name" value="AB_hydrolase_fold"/>
</dbReference>
<evidence type="ECO:0000256" key="4">
    <source>
        <dbReference type="ARBA" id="ARBA00007920"/>
    </source>
</evidence>
<proteinExistence type="inferred from homology"/>
<dbReference type="Proteomes" id="UP000639643">
    <property type="component" value="Unassembled WGS sequence"/>
</dbReference>
<evidence type="ECO:0000256" key="3">
    <source>
        <dbReference type="ARBA" id="ARBA00004370"/>
    </source>
</evidence>
<dbReference type="AlphaFoldDB" id="A0A8H6N5V6"/>
<keyword evidence="6" id="KW-0496">Mitochondrion</keyword>
<evidence type="ECO:0000313" key="10">
    <source>
        <dbReference type="EMBL" id="KAF6820606.1"/>
    </source>
</evidence>